<evidence type="ECO:0000256" key="7">
    <source>
        <dbReference type="ARBA" id="ARBA00022829"/>
    </source>
</evidence>
<evidence type="ECO:0000313" key="19">
    <source>
        <dbReference type="Proteomes" id="UP000231152"/>
    </source>
</evidence>
<evidence type="ECO:0000256" key="5">
    <source>
        <dbReference type="ARBA" id="ARBA00022692"/>
    </source>
</evidence>
<accession>A0A2M8LDS3</accession>
<dbReference type="GO" id="GO:0051301">
    <property type="term" value="P:cell division"/>
    <property type="evidence" value="ECO:0007669"/>
    <property type="project" value="UniProtKB-KW"/>
</dbReference>
<dbReference type="InterPro" id="IPR002543">
    <property type="entry name" value="FtsK_dom"/>
</dbReference>
<feature type="domain" description="FtsK" evidence="17">
    <location>
        <begin position="394"/>
        <end position="580"/>
    </location>
</feature>
<evidence type="ECO:0000256" key="14">
    <source>
        <dbReference type="PROSITE-ProRule" id="PRU00289"/>
    </source>
</evidence>
<evidence type="ECO:0000256" key="11">
    <source>
        <dbReference type="ARBA" id="ARBA00023136"/>
    </source>
</evidence>
<dbReference type="AlphaFoldDB" id="A0A2M8LDS3"/>
<keyword evidence="4 18" id="KW-0132">Cell division</keyword>
<keyword evidence="3" id="KW-1003">Cell membrane</keyword>
<comment type="caution">
    <text evidence="18">The sequence shown here is derived from an EMBL/GenBank/DDBJ whole genome shotgun (WGS) entry which is preliminary data.</text>
</comment>
<dbReference type="InterPro" id="IPR027417">
    <property type="entry name" value="P-loop_NTPase"/>
</dbReference>
<dbReference type="PROSITE" id="PS50901">
    <property type="entry name" value="FTSK"/>
    <property type="match status" value="1"/>
</dbReference>
<evidence type="ECO:0000256" key="13">
    <source>
        <dbReference type="ARBA" id="ARBA00025923"/>
    </source>
</evidence>
<evidence type="ECO:0000256" key="9">
    <source>
        <dbReference type="ARBA" id="ARBA00022989"/>
    </source>
</evidence>
<dbReference type="Gene3D" id="1.10.10.10">
    <property type="entry name" value="Winged helix-like DNA-binding domain superfamily/Winged helix DNA-binding domain"/>
    <property type="match status" value="1"/>
</dbReference>
<comment type="subcellular location">
    <subcellularLocation>
        <location evidence="1">Cell membrane</location>
        <topology evidence="1">Multi-pass membrane protein</topology>
    </subcellularLocation>
</comment>
<keyword evidence="12" id="KW-0131">Cell cycle</keyword>
<proteinExistence type="inferred from homology"/>
<keyword evidence="9 16" id="KW-1133">Transmembrane helix</keyword>
<dbReference type="PANTHER" id="PTHR22683">
    <property type="entry name" value="SPORULATION PROTEIN RELATED"/>
    <property type="match status" value="1"/>
</dbReference>
<dbReference type="InterPro" id="IPR036390">
    <property type="entry name" value="WH_DNA-bd_sf"/>
</dbReference>
<dbReference type="GO" id="GO:0005524">
    <property type="term" value="F:ATP binding"/>
    <property type="evidence" value="ECO:0007669"/>
    <property type="project" value="UniProtKB-UniRule"/>
</dbReference>
<evidence type="ECO:0000313" key="18">
    <source>
        <dbReference type="EMBL" id="PJE75585.1"/>
    </source>
</evidence>
<dbReference type="Pfam" id="PF13491">
    <property type="entry name" value="FtsK_4TM"/>
    <property type="match status" value="1"/>
</dbReference>
<name>A0A2M8LDS3_9BACT</name>
<dbReference type="SUPFAM" id="SSF52540">
    <property type="entry name" value="P-loop containing nucleoside triphosphate hydrolases"/>
    <property type="match status" value="1"/>
</dbReference>
<dbReference type="SMART" id="SM00843">
    <property type="entry name" value="Ftsk_gamma"/>
    <property type="match status" value="1"/>
</dbReference>
<evidence type="ECO:0000259" key="17">
    <source>
        <dbReference type="PROSITE" id="PS50901"/>
    </source>
</evidence>
<evidence type="ECO:0000256" key="15">
    <source>
        <dbReference type="SAM" id="MobiDB-lite"/>
    </source>
</evidence>
<feature type="binding site" evidence="14">
    <location>
        <begin position="411"/>
        <end position="418"/>
    </location>
    <ligand>
        <name>ATP</name>
        <dbReference type="ChEBI" id="CHEBI:30616"/>
    </ligand>
</feature>
<comment type="similarity">
    <text evidence="2">Belongs to the FtsK/SpoIIIE/SftA family.</text>
</comment>
<evidence type="ECO:0000256" key="1">
    <source>
        <dbReference type="ARBA" id="ARBA00004651"/>
    </source>
</evidence>
<protein>
    <submittedName>
        <fullName evidence="18">Cell division protein FtsK</fullName>
    </submittedName>
</protein>
<dbReference type="Gene3D" id="3.30.980.40">
    <property type="match status" value="1"/>
</dbReference>
<evidence type="ECO:0000256" key="8">
    <source>
        <dbReference type="ARBA" id="ARBA00022840"/>
    </source>
</evidence>
<dbReference type="Gene3D" id="3.40.50.300">
    <property type="entry name" value="P-loop containing nucleotide triphosphate hydrolases"/>
    <property type="match status" value="1"/>
</dbReference>
<dbReference type="Pfam" id="PF17854">
    <property type="entry name" value="FtsK_alpha"/>
    <property type="match status" value="1"/>
</dbReference>
<sequence length="738" mass="80501">MARRRSYRSRSFFSRSGGPLLSEDTTSGLVVLLLLALAGVSIFSILGLAGPFGVFWLSALKNLFGWGVWLFPIFLIVLAALRIRPPEERSSGVVIFGVLLSVLSLSSLIDSMIPLDATLRQQLVGEGGGYIGLFLRYPLETIFGFWVSLLVLTLLFLASLLLIFDLPLSHLGKILFSPFAAIVDFFGGLFQSSGARISSQGERDADYQVHHFSNDEEEEEEDEKEEEDEGEDEEEEEAVAETSESLSGLGSGKSPRFKPVNIDLPLTLLMASTGKPTSGDIDANRELIKHTLENFGISVEMGDVSVGPTVTQYTLKPDSGVKLSAITSLSNDLALALAAHPIRIEAPIPGRPLVGIEVPNKAVARVHLREILESDGFMKRTSNLALALGKDVTGLPWVVDLERMPHLLVAGSTGSGKSVALNGIILSLLYQNNPADLKFILVDPKRVEFSIYQHMPHLLTPIITEVPATVNALKWLLGEMDRRFSLLAEAGHRNIQTYNQKEEERLSYIILVIDELADLMVAAGSEVEGAIIRLAQMSRAVGIHLILATQRPSVDVITGLIKANITARIAFSVASLTDSRTILDTAGAEKLLGRGDLLYVSAEVTKSKRLQGAFVGDDEIREVVHFLKNKATPEYVTEIAEKKGRGAGGFDDEPDDPLYADAEDLVLTTRKASASFLQRRMKVGYARAARLLDILEARGVIGPGDGAKPRDVLIRPDERDILDSTQPEIDNADENEEF</sequence>
<dbReference type="EMBL" id="PFET01000013">
    <property type="protein sequence ID" value="PJE75585.1"/>
    <property type="molecule type" value="Genomic_DNA"/>
</dbReference>
<feature type="transmembrane region" description="Helical" evidence="16">
    <location>
        <begin position="29"/>
        <end position="57"/>
    </location>
</feature>
<keyword evidence="7" id="KW-0159">Chromosome partition</keyword>
<feature type="transmembrane region" description="Helical" evidence="16">
    <location>
        <begin position="63"/>
        <end position="81"/>
    </location>
</feature>
<dbReference type="CDD" id="cd01127">
    <property type="entry name" value="TrwB_TraG_TraD_VirD4"/>
    <property type="match status" value="1"/>
</dbReference>
<feature type="compositionally biased region" description="Basic and acidic residues" evidence="15">
    <location>
        <begin position="707"/>
        <end position="722"/>
    </location>
</feature>
<keyword evidence="5 16" id="KW-0812">Transmembrane</keyword>
<feature type="region of interest" description="Disordered" evidence="15">
    <location>
        <begin position="702"/>
        <end position="738"/>
    </location>
</feature>
<dbReference type="Pfam" id="PF01580">
    <property type="entry name" value="FtsK_SpoIIIE"/>
    <property type="match status" value="1"/>
</dbReference>
<evidence type="ECO:0000256" key="3">
    <source>
        <dbReference type="ARBA" id="ARBA00022475"/>
    </source>
</evidence>
<dbReference type="SUPFAM" id="SSF46785">
    <property type="entry name" value="Winged helix' DNA-binding domain"/>
    <property type="match status" value="1"/>
</dbReference>
<organism evidence="18 19">
    <name type="scientific">Candidatus Uhrbacteria bacterium CG10_big_fil_rev_8_21_14_0_10_48_11</name>
    <dbReference type="NCBI Taxonomy" id="1975037"/>
    <lineage>
        <taxon>Bacteria</taxon>
        <taxon>Candidatus Uhriibacteriota</taxon>
    </lineage>
</organism>
<dbReference type="Pfam" id="PF09397">
    <property type="entry name" value="FtsK_gamma"/>
    <property type="match status" value="1"/>
</dbReference>
<feature type="region of interest" description="Disordered" evidence="15">
    <location>
        <begin position="212"/>
        <end position="254"/>
    </location>
</feature>
<dbReference type="InterPro" id="IPR025199">
    <property type="entry name" value="FtsK_4TM"/>
</dbReference>
<gene>
    <name evidence="18" type="ORF">COV04_04130</name>
</gene>
<keyword evidence="8 14" id="KW-0067">ATP-binding</keyword>
<dbReference type="InterPro" id="IPR018541">
    <property type="entry name" value="Ftsk_gamma"/>
</dbReference>
<feature type="transmembrane region" description="Helical" evidence="16">
    <location>
        <begin position="143"/>
        <end position="164"/>
    </location>
</feature>
<dbReference type="InterPro" id="IPR041027">
    <property type="entry name" value="FtsK_alpha"/>
</dbReference>
<comment type="subunit">
    <text evidence="13">Homohexamer. Forms a ring that surrounds DNA.</text>
</comment>
<dbReference type="Proteomes" id="UP000231152">
    <property type="component" value="Unassembled WGS sequence"/>
</dbReference>
<reference evidence="18 19" key="1">
    <citation type="submission" date="2017-09" db="EMBL/GenBank/DDBJ databases">
        <title>Depth-based differentiation of microbial function through sediment-hosted aquifers and enrichment of novel symbionts in the deep terrestrial subsurface.</title>
        <authorList>
            <person name="Probst A.J."/>
            <person name="Ladd B."/>
            <person name="Jarett J.K."/>
            <person name="Geller-Mcgrath D.E."/>
            <person name="Sieber C.M."/>
            <person name="Emerson J.B."/>
            <person name="Anantharaman K."/>
            <person name="Thomas B.C."/>
            <person name="Malmstrom R."/>
            <person name="Stieglmeier M."/>
            <person name="Klingl A."/>
            <person name="Woyke T."/>
            <person name="Ryan C.M."/>
            <person name="Banfield J.F."/>
        </authorList>
    </citation>
    <scope>NUCLEOTIDE SEQUENCE [LARGE SCALE GENOMIC DNA]</scope>
    <source>
        <strain evidence="18">CG10_big_fil_rev_8_21_14_0_10_48_11</strain>
    </source>
</reference>
<evidence type="ECO:0000256" key="6">
    <source>
        <dbReference type="ARBA" id="ARBA00022741"/>
    </source>
</evidence>
<evidence type="ECO:0000256" key="12">
    <source>
        <dbReference type="ARBA" id="ARBA00023306"/>
    </source>
</evidence>
<evidence type="ECO:0000256" key="4">
    <source>
        <dbReference type="ARBA" id="ARBA00022618"/>
    </source>
</evidence>
<dbReference type="SMART" id="SM00382">
    <property type="entry name" value="AAA"/>
    <property type="match status" value="1"/>
</dbReference>
<dbReference type="InterPro" id="IPR003593">
    <property type="entry name" value="AAA+_ATPase"/>
</dbReference>
<dbReference type="GO" id="GO:0005886">
    <property type="term" value="C:plasma membrane"/>
    <property type="evidence" value="ECO:0007669"/>
    <property type="project" value="UniProtKB-SubCell"/>
</dbReference>
<dbReference type="GO" id="GO:0003677">
    <property type="term" value="F:DNA binding"/>
    <property type="evidence" value="ECO:0007669"/>
    <property type="project" value="UniProtKB-KW"/>
</dbReference>
<evidence type="ECO:0000256" key="16">
    <source>
        <dbReference type="SAM" id="Phobius"/>
    </source>
</evidence>
<feature type="compositionally biased region" description="Acidic residues" evidence="15">
    <location>
        <begin position="215"/>
        <end position="239"/>
    </location>
</feature>
<dbReference type="InterPro" id="IPR036388">
    <property type="entry name" value="WH-like_DNA-bd_sf"/>
</dbReference>
<evidence type="ECO:0000256" key="10">
    <source>
        <dbReference type="ARBA" id="ARBA00023125"/>
    </source>
</evidence>
<keyword evidence="10" id="KW-0238">DNA-binding</keyword>
<evidence type="ECO:0000256" key="2">
    <source>
        <dbReference type="ARBA" id="ARBA00006474"/>
    </source>
</evidence>
<dbReference type="PANTHER" id="PTHR22683:SF41">
    <property type="entry name" value="DNA TRANSLOCASE FTSK"/>
    <property type="match status" value="1"/>
</dbReference>
<dbReference type="InterPro" id="IPR050206">
    <property type="entry name" value="FtsK/SpoIIIE/SftA"/>
</dbReference>
<dbReference type="GO" id="GO:0007059">
    <property type="term" value="P:chromosome segregation"/>
    <property type="evidence" value="ECO:0007669"/>
    <property type="project" value="UniProtKB-KW"/>
</dbReference>
<keyword evidence="11 16" id="KW-0472">Membrane</keyword>
<feature type="transmembrane region" description="Helical" evidence="16">
    <location>
        <begin position="93"/>
        <end position="113"/>
    </location>
</feature>
<feature type="transmembrane region" description="Helical" evidence="16">
    <location>
        <begin position="171"/>
        <end position="190"/>
    </location>
</feature>
<keyword evidence="6 14" id="KW-0547">Nucleotide-binding</keyword>